<evidence type="ECO:0000313" key="1">
    <source>
        <dbReference type="EMBL" id="KAE9393360.1"/>
    </source>
</evidence>
<proteinExistence type="predicted"/>
<dbReference type="AlphaFoldDB" id="A0A6A4H6L0"/>
<accession>A0A6A4H6L0</accession>
<sequence>MAALPLRIGNVPIPPGSELAQELEAFEAMEAEVASASRAHFFKEQEAACLAAAETKRPLESEQQCKDQRAIKKQWQENMQKGELVGKAARQQQRALGVQQWQKQ</sequence>
<dbReference type="EMBL" id="ML769574">
    <property type="protein sequence ID" value="KAE9393360.1"/>
    <property type="molecule type" value="Genomic_DNA"/>
</dbReference>
<evidence type="ECO:0000313" key="2">
    <source>
        <dbReference type="Proteomes" id="UP000799118"/>
    </source>
</evidence>
<protein>
    <submittedName>
        <fullName evidence="1">Uncharacterized protein</fullName>
    </submittedName>
</protein>
<name>A0A6A4H6L0_9AGAR</name>
<reference evidence="1" key="1">
    <citation type="journal article" date="2019" name="Environ. Microbiol.">
        <title>Fungal ecological strategies reflected in gene transcription - a case study of two litter decomposers.</title>
        <authorList>
            <person name="Barbi F."/>
            <person name="Kohler A."/>
            <person name="Barry K."/>
            <person name="Baskaran P."/>
            <person name="Daum C."/>
            <person name="Fauchery L."/>
            <person name="Ihrmark K."/>
            <person name="Kuo A."/>
            <person name="LaButti K."/>
            <person name="Lipzen A."/>
            <person name="Morin E."/>
            <person name="Grigoriev I.V."/>
            <person name="Henrissat B."/>
            <person name="Lindahl B."/>
            <person name="Martin F."/>
        </authorList>
    </citation>
    <scope>NUCLEOTIDE SEQUENCE</scope>
    <source>
        <strain evidence="1">JB14</strain>
    </source>
</reference>
<dbReference type="Proteomes" id="UP000799118">
    <property type="component" value="Unassembled WGS sequence"/>
</dbReference>
<organism evidence="1 2">
    <name type="scientific">Gymnopus androsaceus JB14</name>
    <dbReference type="NCBI Taxonomy" id="1447944"/>
    <lineage>
        <taxon>Eukaryota</taxon>
        <taxon>Fungi</taxon>
        <taxon>Dikarya</taxon>
        <taxon>Basidiomycota</taxon>
        <taxon>Agaricomycotina</taxon>
        <taxon>Agaricomycetes</taxon>
        <taxon>Agaricomycetidae</taxon>
        <taxon>Agaricales</taxon>
        <taxon>Marasmiineae</taxon>
        <taxon>Omphalotaceae</taxon>
        <taxon>Gymnopus</taxon>
    </lineage>
</organism>
<keyword evidence="2" id="KW-1185">Reference proteome</keyword>
<gene>
    <name evidence="1" type="ORF">BT96DRAFT_943983</name>
</gene>